<dbReference type="Pfam" id="PF01208">
    <property type="entry name" value="URO-D"/>
    <property type="match status" value="1"/>
</dbReference>
<accession>A0A0F4KTK7</accession>
<sequence>MTEDRRTQFHQIAHGQTSRPWLTSAWQHHIGHEYGAGNFAAATLDFVRKWDWDWVKINPRAIYYAEVWDAVYDKDHYDWLIPRTVRTAIQEAGDIARIDYRDPETNKVLQEQIQAARGIRDGLEDRAVIDTVFSPLSVLLQLADLPLYPEGQGSAQENDRGLNRQTLIFDQPEAAKSALDNIARTLADYAALLVSPKEQGGAGLDGIFFAETGLASHGYFNQAQLEEWAKPYDRIVIQAVRQANPEALVLVHTCREDAHPEEFTDLNPDFLHWDQFRPGNPEISTDFPAVPVGGADFELFNPASDVDQIRKELDQTIRARQGRPFLLAPSCTIPTPADEEALRLLSGTRAPEQV</sequence>
<feature type="domain" description="Uroporphyrinogen decarboxylase (URO-D)" evidence="1">
    <location>
        <begin position="84"/>
        <end position="345"/>
    </location>
</feature>
<evidence type="ECO:0000313" key="3">
    <source>
        <dbReference type="Proteomes" id="UP000033648"/>
    </source>
</evidence>
<comment type="caution">
    <text evidence="2">The sequence shown here is derived from an EMBL/GenBank/DDBJ whole genome shotgun (WGS) entry which is preliminary data.</text>
</comment>
<dbReference type="InterPro" id="IPR038071">
    <property type="entry name" value="UROD/MetE-like_sf"/>
</dbReference>
<reference evidence="2 3" key="1">
    <citation type="submission" date="2014-12" db="EMBL/GenBank/DDBJ databases">
        <title>Comparative genomics of the lactic acid bacteria isolated from the honey bee gut.</title>
        <authorList>
            <person name="Ellegaard K.M."/>
            <person name="Tamarit D."/>
            <person name="Javelind E."/>
            <person name="Olofsson T."/>
            <person name="Andersson S.G."/>
            <person name="Vasquez A."/>
        </authorList>
    </citation>
    <scope>NUCLEOTIDE SEQUENCE [LARGE SCALE GENOMIC DNA]</scope>
    <source>
        <strain evidence="2 3">Bin2</strain>
    </source>
</reference>
<dbReference type="AlphaFoldDB" id="A0A0F4KTK7"/>
<gene>
    <name evidence="2" type="ORF">JF69_12900</name>
</gene>
<evidence type="ECO:0000313" key="2">
    <source>
        <dbReference type="EMBL" id="KJY49977.1"/>
    </source>
</evidence>
<dbReference type="SUPFAM" id="SSF51726">
    <property type="entry name" value="UROD/MetE-like"/>
    <property type="match status" value="1"/>
</dbReference>
<dbReference type="EMBL" id="JWME01000011">
    <property type="protein sequence ID" value="KJY49977.1"/>
    <property type="molecule type" value="Genomic_DNA"/>
</dbReference>
<dbReference type="PATRIC" id="fig|1684.4.peg.1383"/>
<organism evidence="2 3">
    <name type="scientific">Bifidobacterium asteroides</name>
    <dbReference type="NCBI Taxonomy" id="1684"/>
    <lineage>
        <taxon>Bacteria</taxon>
        <taxon>Bacillati</taxon>
        <taxon>Actinomycetota</taxon>
        <taxon>Actinomycetes</taxon>
        <taxon>Bifidobacteriales</taxon>
        <taxon>Bifidobacteriaceae</taxon>
        <taxon>Bifidobacterium</taxon>
    </lineage>
</organism>
<evidence type="ECO:0000259" key="1">
    <source>
        <dbReference type="Pfam" id="PF01208"/>
    </source>
</evidence>
<proteinExistence type="predicted"/>
<dbReference type="OrthoDB" id="7375127at2"/>
<protein>
    <recommendedName>
        <fullName evidence="1">Uroporphyrinogen decarboxylase (URO-D) domain-containing protein</fullName>
    </recommendedName>
</protein>
<dbReference type="GO" id="GO:0006779">
    <property type="term" value="P:porphyrin-containing compound biosynthetic process"/>
    <property type="evidence" value="ECO:0007669"/>
    <property type="project" value="InterPro"/>
</dbReference>
<name>A0A0F4KTK7_9BIFI</name>
<dbReference type="GO" id="GO:0004853">
    <property type="term" value="F:uroporphyrinogen decarboxylase activity"/>
    <property type="evidence" value="ECO:0007669"/>
    <property type="project" value="InterPro"/>
</dbReference>
<dbReference type="Gene3D" id="3.20.20.210">
    <property type="match status" value="1"/>
</dbReference>
<dbReference type="Proteomes" id="UP000033648">
    <property type="component" value="Unassembled WGS sequence"/>
</dbReference>
<dbReference type="InterPro" id="IPR000257">
    <property type="entry name" value="Uroporphyrinogen_deCOase"/>
</dbReference>